<sequence length="324" mass="35787">MGKTFMVSRRPWDGYQAMCCYNRHAVGHLVVWDPEGFYLINRISTPCSYIFSLFLPYLAMTEHCFPRVFVSGAPLATSRPGVVHKAVGSGNYLLTVGIAPYKFCLGPTLQHACKKDVVSSSAVGPSGKGGSGCPYPGKPTEVLNEQEFCDNFCLSNGVFVKLVDGNAMSTKKVGHNAIYFTKEQFNAGLRFPLPSIFKEFLHCTQIPPAYIHPNIVRVLMGYNILNMLFNLNLSLLEVLFVYTIKKGKKDIFNMFAHILSLQLVTNLPYSNKGRAKGHVLVRGPWAGLLEHLERDFCLNYSLKLLGSDSCPIGVSADFCPTGAP</sequence>
<dbReference type="EMBL" id="QGNW01001287">
    <property type="protein sequence ID" value="RVW47236.1"/>
    <property type="molecule type" value="Genomic_DNA"/>
</dbReference>
<name>A0A438EHP4_VITVI</name>
<reference evidence="1 2" key="1">
    <citation type="journal article" date="2018" name="PLoS Genet.">
        <title>Population sequencing reveals clonal diversity and ancestral inbreeding in the grapevine cultivar Chardonnay.</title>
        <authorList>
            <person name="Roach M.J."/>
            <person name="Johnson D.L."/>
            <person name="Bohlmann J."/>
            <person name="van Vuuren H.J."/>
            <person name="Jones S.J."/>
            <person name="Pretorius I.S."/>
            <person name="Schmidt S.A."/>
            <person name="Borneman A.R."/>
        </authorList>
    </citation>
    <scope>NUCLEOTIDE SEQUENCE [LARGE SCALE GENOMIC DNA]</scope>
    <source>
        <strain evidence="2">cv. Chardonnay</strain>
        <tissue evidence="1">Leaf</tissue>
    </source>
</reference>
<organism evidence="1 2">
    <name type="scientific">Vitis vinifera</name>
    <name type="common">Grape</name>
    <dbReference type="NCBI Taxonomy" id="29760"/>
    <lineage>
        <taxon>Eukaryota</taxon>
        <taxon>Viridiplantae</taxon>
        <taxon>Streptophyta</taxon>
        <taxon>Embryophyta</taxon>
        <taxon>Tracheophyta</taxon>
        <taxon>Spermatophyta</taxon>
        <taxon>Magnoliopsida</taxon>
        <taxon>eudicotyledons</taxon>
        <taxon>Gunneridae</taxon>
        <taxon>Pentapetalae</taxon>
        <taxon>rosids</taxon>
        <taxon>Vitales</taxon>
        <taxon>Vitaceae</taxon>
        <taxon>Viteae</taxon>
        <taxon>Vitis</taxon>
    </lineage>
</organism>
<comment type="caution">
    <text evidence="1">The sequence shown here is derived from an EMBL/GenBank/DDBJ whole genome shotgun (WGS) entry which is preliminary data.</text>
</comment>
<dbReference type="AlphaFoldDB" id="A0A438EHP4"/>
<evidence type="ECO:0000313" key="2">
    <source>
        <dbReference type="Proteomes" id="UP000288805"/>
    </source>
</evidence>
<protein>
    <submittedName>
        <fullName evidence="1">Uncharacterized protein</fullName>
    </submittedName>
</protein>
<evidence type="ECO:0000313" key="1">
    <source>
        <dbReference type="EMBL" id="RVW47236.1"/>
    </source>
</evidence>
<proteinExistence type="predicted"/>
<gene>
    <name evidence="1" type="ORF">CK203_070068</name>
</gene>
<dbReference type="Proteomes" id="UP000288805">
    <property type="component" value="Unassembled WGS sequence"/>
</dbReference>
<accession>A0A438EHP4</accession>